<accession>A0A1B0AKY1</accession>
<dbReference type="EMBL" id="JXJN01029234">
    <property type="status" value="NOT_ANNOTATED_CDS"/>
    <property type="molecule type" value="Genomic_DNA"/>
</dbReference>
<keyword evidence="4" id="KW-1185">Reference proteome</keyword>
<evidence type="ECO:0000256" key="2">
    <source>
        <dbReference type="SAM" id="MobiDB-lite"/>
    </source>
</evidence>
<dbReference type="GO" id="GO:0006887">
    <property type="term" value="P:exocytosis"/>
    <property type="evidence" value="ECO:0007669"/>
    <property type="project" value="UniProtKB-KW"/>
</dbReference>
<protein>
    <submittedName>
        <fullName evidence="3">Uncharacterized protein</fullName>
    </submittedName>
</protein>
<dbReference type="VEuPathDB" id="VectorBase:GPPI000443"/>
<proteinExistence type="predicted"/>
<reference evidence="4" key="1">
    <citation type="submission" date="2015-01" db="EMBL/GenBank/DDBJ databases">
        <authorList>
            <person name="Aksoy S."/>
            <person name="Warren W."/>
            <person name="Wilson R.K."/>
        </authorList>
    </citation>
    <scope>NUCLEOTIDE SEQUENCE [LARGE SCALE GENOMIC DNA]</scope>
    <source>
        <strain evidence="4">IAEA</strain>
    </source>
</reference>
<dbReference type="PANTHER" id="PTHR45999">
    <property type="entry name" value="UNC-13-4A, ISOFORM B"/>
    <property type="match status" value="1"/>
</dbReference>
<name>A0A1B0AKY1_9MUSC</name>
<keyword evidence="1" id="KW-0268">Exocytosis</keyword>
<evidence type="ECO:0000256" key="1">
    <source>
        <dbReference type="ARBA" id="ARBA00022483"/>
    </source>
</evidence>
<dbReference type="PANTHER" id="PTHR45999:SF4">
    <property type="entry name" value="UNC-13-4A, ISOFORM B"/>
    <property type="match status" value="1"/>
</dbReference>
<dbReference type="STRING" id="67801.A0A1B0AKY1"/>
<feature type="compositionally biased region" description="Basic and acidic residues" evidence="2">
    <location>
        <begin position="7"/>
        <end position="21"/>
    </location>
</feature>
<reference evidence="3" key="2">
    <citation type="submission" date="2020-05" db="UniProtKB">
        <authorList>
            <consortium name="EnsemblMetazoa"/>
        </authorList>
    </citation>
    <scope>IDENTIFICATION</scope>
    <source>
        <strain evidence="3">IAEA</strain>
    </source>
</reference>
<dbReference type="InterPro" id="IPR052095">
    <property type="entry name" value="UNC-13_domain"/>
</dbReference>
<evidence type="ECO:0000313" key="3">
    <source>
        <dbReference type="EnsemblMetazoa" id="GPPI000443-PA"/>
    </source>
</evidence>
<feature type="region of interest" description="Disordered" evidence="2">
    <location>
        <begin position="1"/>
        <end position="31"/>
    </location>
</feature>
<dbReference type="EnsemblMetazoa" id="GPPI000443-RA">
    <property type="protein sequence ID" value="GPPI000443-PA"/>
    <property type="gene ID" value="GPPI000443"/>
</dbReference>
<dbReference type="Proteomes" id="UP000092460">
    <property type="component" value="Unassembled WGS sequence"/>
</dbReference>
<evidence type="ECO:0000313" key="4">
    <source>
        <dbReference type="Proteomes" id="UP000092460"/>
    </source>
</evidence>
<organism evidence="3 4">
    <name type="scientific">Glossina palpalis gambiensis</name>
    <dbReference type="NCBI Taxonomy" id="67801"/>
    <lineage>
        <taxon>Eukaryota</taxon>
        <taxon>Metazoa</taxon>
        <taxon>Ecdysozoa</taxon>
        <taxon>Arthropoda</taxon>
        <taxon>Hexapoda</taxon>
        <taxon>Insecta</taxon>
        <taxon>Pterygota</taxon>
        <taxon>Neoptera</taxon>
        <taxon>Endopterygota</taxon>
        <taxon>Diptera</taxon>
        <taxon>Brachycera</taxon>
        <taxon>Muscomorpha</taxon>
        <taxon>Hippoboscoidea</taxon>
        <taxon>Glossinidae</taxon>
        <taxon>Glossina</taxon>
    </lineage>
</organism>
<dbReference type="GO" id="GO:0099503">
    <property type="term" value="C:secretory vesicle"/>
    <property type="evidence" value="ECO:0007669"/>
    <property type="project" value="TreeGrafter"/>
</dbReference>
<sequence length="122" mass="13658">MSATRAAEARAEANPENERDIPVPSNEESLDIQEEKEKLYVDVLNTIVNTVGAPAPGGQYTHYKDEMYLHAQRAFGINPDRHYRLLHATEEKPKVIVLTVVVIEAEGLEAKDANGKYFHVDV</sequence>
<dbReference type="AlphaFoldDB" id="A0A1B0AKY1"/>